<dbReference type="FunFam" id="2.40.70.10:FF:000008">
    <property type="entry name" value="Cathepsin D"/>
    <property type="match status" value="1"/>
</dbReference>
<dbReference type="AlphaFoldDB" id="A0A224XJX3"/>
<evidence type="ECO:0000256" key="2">
    <source>
        <dbReference type="PIRSR" id="PIRSR601461-2"/>
    </source>
</evidence>
<dbReference type="GO" id="GO:0006508">
    <property type="term" value="P:proteolysis"/>
    <property type="evidence" value="ECO:0007669"/>
    <property type="project" value="InterPro"/>
</dbReference>
<dbReference type="PANTHER" id="PTHR47966:SF51">
    <property type="entry name" value="BETA-SITE APP-CLEAVING ENZYME, ISOFORM A-RELATED"/>
    <property type="match status" value="1"/>
</dbReference>
<keyword evidence="2" id="KW-1015">Disulfide bond</keyword>
<dbReference type="PANTHER" id="PTHR47966">
    <property type="entry name" value="BETA-SITE APP-CLEAVING ENZYME, ISOFORM A-RELATED"/>
    <property type="match status" value="1"/>
</dbReference>
<evidence type="ECO:0000256" key="3">
    <source>
        <dbReference type="SAM" id="SignalP"/>
    </source>
</evidence>
<dbReference type="EMBL" id="GFTR01003640">
    <property type="protein sequence ID" value="JAW12786.1"/>
    <property type="molecule type" value="Transcribed_RNA"/>
</dbReference>
<feature type="domain" description="Peptidase A1" evidence="4">
    <location>
        <begin position="73"/>
        <end position="216"/>
    </location>
</feature>
<evidence type="ECO:0000259" key="4">
    <source>
        <dbReference type="PROSITE" id="PS51767"/>
    </source>
</evidence>
<proteinExistence type="inferred from homology"/>
<feature type="disulfide bond" evidence="2">
    <location>
        <begin position="104"/>
        <end position="109"/>
    </location>
</feature>
<name>A0A224XJX3_9HEMI</name>
<dbReference type="PROSITE" id="PS51767">
    <property type="entry name" value="PEPTIDASE_A1"/>
    <property type="match status" value="1"/>
</dbReference>
<reference evidence="5" key="1">
    <citation type="journal article" date="2018" name="PLoS Negl. Trop. Dis.">
        <title>An insight into the salivary gland and fat body transcriptome of Panstrongylus lignarius (Hemiptera: Heteroptera), the main vector of Chagas disease in Peru.</title>
        <authorList>
            <person name="Nevoa J.C."/>
            <person name="Mendes M.T."/>
            <person name="da Silva M.V."/>
            <person name="Soares S.C."/>
            <person name="Oliveira C.J.F."/>
            <person name="Ribeiro J.M.C."/>
        </authorList>
    </citation>
    <scope>NUCLEOTIDE SEQUENCE</scope>
</reference>
<dbReference type="SUPFAM" id="SSF50630">
    <property type="entry name" value="Acid proteases"/>
    <property type="match status" value="1"/>
</dbReference>
<evidence type="ECO:0000313" key="5">
    <source>
        <dbReference type="EMBL" id="JAW12786.1"/>
    </source>
</evidence>
<accession>A0A224XJX3</accession>
<keyword evidence="3" id="KW-0732">Signal</keyword>
<comment type="similarity">
    <text evidence="1">Belongs to the peptidase A1 family.</text>
</comment>
<dbReference type="GO" id="GO:0004190">
    <property type="term" value="F:aspartic-type endopeptidase activity"/>
    <property type="evidence" value="ECO:0007669"/>
    <property type="project" value="InterPro"/>
</dbReference>
<dbReference type="InterPro" id="IPR021109">
    <property type="entry name" value="Peptidase_aspartic_dom_sf"/>
</dbReference>
<feature type="signal peptide" evidence="3">
    <location>
        <begin position="1"/>
        <end position="21"/>
    </location>
</feature>
<evidence type="ECO:0000256" key="1">
    <source>
        <dbReference type="ARBA" id="ARBA00007447"/>
    </source>
</evidence>
<dbReference type="InterPro" id="IPR033121">
    <property type="entry name" value="PEPTIDASE_A1"/>
</dbReference>
<sequence length="216" mass="24054">MVILVLTVVPLISIITSPVSSQFSVKLKRLNLGIRNISEYLQEVSIYKECLLNYISNQKYGRETLRNNLNAEYYGVIGLGTPAQEFRVIFDTGSTVLWVTSKKCHSDTCKKHNRFDSAKSSTFKPIGTTVIIEYGTGNIVGKFAKDTLLMSGLTVKDQVFAEATAQSRYPFIMSKLDGVLGLSFPDNSISNTSTVLNNLIEQKLLEEPLFSFYING</sequence>
<feature type="chain" id="PRO_5012623756" evidence="3">
    <location>
        <begin position="22"/>
        <end position="216"/>
    </location>
</feature>
<protein>
    <submittedName>
        <fullName evidence="5">Putative phytepsin</fullName>
    </submittedName>
</protein>
<dbReference type="PROSITE" id="PS00141">
    <property type="entry name" value="ASP_PROTEASE"/>
    <property type="match status" value="1"/>
</dbReference>
<organism evidence="5">
    <name type="scientific">Panstrongylus lignarius</name>
    <dbReference type="NCBI Taxonomy" id="156445"/>
    <lineage>
        <taxon>Eukaryota</taxon>
        <taxon>Metazoa</taxon>
        <taxon>Ecdysozoa</taxon>
        <taxon>Arthropoda</taxon>
        <taxon>Hexapoda</taxon>
        <taxon>Insecta</taxon>
        <taxon>Pterygota</taxon>
        <taxon>Neoptera</taxon>
        <taxon>Paraneoptera</taxon>
        <taxon>Hemiptera</taxon>
        <taxon>Heteroptera</taxon>
        <taxon>Panheteroptera</taxon>
        <taxon>Cimicomorpha</taxon>
        <taxon>Reduviidae</taxon>
        <taxon>Triatominae</taxon>
        <taxon>Panstrongylus</taxon>
    </lineage>
</organism>
<dbReference type="InterPro" id="IPR001969">
    <property type="entry name" value="Aspartic_peptidase_AS"/>
</dbReference>
<dbReference type="Gene3D" id="2.40.70.10">
    <property type="entry name" value="Acid Proteases"/>
    <property type="match status" value="1"/>
</dbReference>
<dbReference type="InterPro" id="IPR001461">
    <property type="entry name" value="Aspartic_peptidase_A1"/>
</dbReference>
<dbReference type="Pfam" id="PF00026">
    <property type="entry name" value="Asp"/>
    <property type="match status" value="1"/>
</dbReference>